<dbReference type="Pfam" id="PF00908">
    <property type="entry name" value="dTDP_sugar_isom"/>
    <property type="match status" value="1"/>
</dbReference>
<accession>A0A914GU82</accession>
<dbReference type="Gene3D" id="2.60.120.10">
    <property type="entry name" value="Jelly Rolls"/>
    <property type="match status" value="1"/>
</dbReference>
<dbReference type="InterPro" id="IPR000888">
    <property type="entry name" value="RmlC-like"/>
</dbReference>
<name>A0A914GU82_GLORO</name>
<dbReference type="CDD" id="cd00438">
    <property type="entry name" value="cupin_RmlC"/>
    <property type="match status" value="1"/>
</dbReference>
<dbReference type="GO" id="GO:0005829">
    <property type="term" value="C:cytosol"/>
    <property type="evidence" value="ECO:0007669"/>
    <property type="project" value="TreeGrafter"/>
</dbReference>
<dbReference type="NCBIfam" id="TIGR01221">
    <property type="entry name" value="rmlC"/>
    <property type="match status" value="1"/>
</dbReference>
<evidence type="ECO:0000313" key="1">
    <source>
        <dbReference type="Proteomes" id="UP000887572"/>
    </source>
</evidence>
<dbReference type="WBParaSite" id="Gr19_v10_g11384.t1">
    <property type="protein sequence ID" value="Gr19_v10_g11384.t1"/>
    <property type="gene ID" value="Gr19_v10_g11384"/>
</dbReference>
<dbReference type="PANTHER" id="PTHR21047:SF2">
    <property type="entry name" value="THYMIDINE DIPHOSPHO-4-KETO-RHAMNOSE 3,5-EPIMERASE"/>
    <property type="match status" value="1"/>
</dbReference>
<dbReference type="Proteomes" id="UP000887572">
    <property type="component" value="Unplaced"/>
</dbReference>
<dbReference type="AlphaFoldDB" id="A0A914GU82"/>
<keyword evidence="1" id="KW-1185">Reference proteome</keyword>
<dbReference type="InterPro" id="IPR014710">
    <property type="entry name" value="RmlC-like_jellyroll"/>
</dbReference>
<dbReference type="PANTHER" id="PTHR21047">
    <property type="entry name" value="DTDP-6-DEOXY-D-GLUCOSE-3,5 EPIMERASE"/>
    <property type="match status" value="1"/>
</dbReference>
<reference evidence="2" key="1">
    <citation type="submission" date="2022-11" db="UniProtKB">
        <authorList>
            <consortium name="WormBaseParasite"/>
        </authorList>
    </citation>
    <scope>IDENTIFICATION</scope>
</reference>
<proteinExistence type="predicted"/>
<dbReference type="GO" id="GO:0000271">
    <property type="term" value="P:polysaccharide biosynthetic process"/>
    <property type="evidence" value="ECO:0007669"/>
    <property type="project" value="TreeGrafter"/>
</dbReference>
<organism evidence="1 2">
    <name type="scientific">Globodera rostochiensis</name>
    <name type="common">Golden nematode worm</name>
    <name type="synonym">Heterodera rostochiensis</name>
    <dbReference type="NCBI Taxonomy" id="31243"/>
    <lineage>
        <taxon>Eukaryota</taxon>
        <taxon>Metazoa</taxon>
        <taxon>Ecdysozoa</taxon>
        <taxon>Nematoda</taxon>
        <taxon>Chromadorea</taxon>
        <taxon>Rhabditida</taxon>
        <taxon>Tylenchina</taxon>
        <taxon>Tylenchomorpha</taxon>
        <taxon>Tylenchoidea</taxon>
        <taxon>Heteroderidae</taxon>
        <taxon>Heteroderinae</taxon>
        <taxon>Globodera</taxon>
    </lineage>
</organism>
<dbReference type="GO" id="GO:0008830">
    <property type="term" value="F:dTDP-4-dehydrorhamnose 3,5-epimerase activity"/>
    <property type="evidence" value="ECO:0007669"/>
    <property type="project" value="InterPro"/>
</dbReference>
<dbReference type="InterPro" id="IPR011051">
    <property type="entry name" value="RmlC_Cupin_sf"/>
</dbReference>
<sequence length="225" mass="25296">MSALKSAYINNLFQLNPDPPMSRIVFKMDVVRRVNPKIEEVPAIEGLKLIHPKVFPDERGFFSESYNVEEWRTKLGFEEPFLQDNHSFSKYGVIRGLHAQKGMGKLVTVAVGKIYGEKLGIAKTGSSKAGSPTYGKWHGVLLDAREKNFFWIPDGFLHGFQCLSEDGAHVIYKCSAVYDPKTEFGINPLDEKIGVVWPIRDKTQWIISEKDAKSPSFGTLSTANE</sequence>
<protein>
    <submittedName>
        <fullName evidence="2">dTDP-4-dehydrorhamnose 3,5-epimerase</fullName>
    </submittedName>
</protein>
<dbReference type="SUPFAM" id="SSF51182">
    <property type="entry name" value="RmlC-like cupins"/>
    <property type="match status" value="1"/>
</dbReference>
<evidence type="ECO:0000313" key="2">
    <source>
        <dbReference type="WBParaSite" id="Gr19_v10_g11384.t1"/>
    </source>
</evidence>